<keyword evidence="9 13" id="KW-1133">Transmembrane helix</keyword>
<dbReference type="Proteomes" id="UP000886891">
    <property type="component" value="Unassembled WGS sequence"/>
</dbReference>
<dbReference type="PANTHER" id="PTHR43298:SF2">
    <property type="entry name" value="FMN_FAD EXPORTER YEEO-RELATED"/>
    <property type="match status" value="1"/>
</dbReference>
<evidence type="ECO:0000256" key="6">
    <source>
        <dbReference type="ARBA" id="ARBA00022449"/>
    </source>
</evidence>
<evidence type="ECO:0000256" key="7">
    <source>
        <dbReference type="ARBA" id="ARBA00022475"/>
    </source>
</evidence>
<feature type="transmembrane region" description="Helical" evidence="13">
    <location>
        <begin position="53"/>
        <end position="79"/>
    </location>
</feature>
<evidence type="ECO:0000256" key="9">
    <source>
        <dbReference type="ARBA" id="ARBA00022989"/>
    </source>
</evidence>
<dbReference type="PANTHER" id="PTHR43298">
    <property type="entry name" value="MULTIDRUG RESISTANCE PROTEIN NORM-RELATED"/>
    <property type="match status" value="1"/>
</dbReference>
<dbReference type="NCBIfam" id="TIGR00797">
    <property type="entry name" value="matE"/>
    <property type="match status" value="1"/>
</dbReference>
<feature type="transmembrane region" description="Helical" evidence="13">
    <location>
        <begin position="191"/>
        <end position="213"/>
    </location>
</feature>
<dbReference type="InterPro" id="IPR002528">
    <property type="entry name" value="MATE_fam"/>
</dbReference>
<evidence type="ECO:0000313" key="15">
    <source>
        <dbReference type="Proteomes" id="UP000886891"/>
    </source>
</evidence>
<feature type="transmembrane region" description="Helical" evidence="13">
    <location>
        <begin position="134"/>
        <end position="157"/>
    </location>
</feature>
<keyword evidence="5" id="KW-0813">Transport</keyword>
<dbReference type="GO" id="GO:0042910">
    <property type="term" value="F:xenobiotic transmembrane transporter activity"/>
    <property type="evidence" value="ECO:0007669"/>
    <property type="project" value="InterPro"/>
</dbReference>
<comment type="function">
    <text evidence="1">Multidrug efflux pump.</text>
</comment>
<feature type="transmembrane region" description="Helical" evidence="13">
    <location>
        <begin position="352"/>
        <end position="372"/>
    </location>
</feature>
<feature type="transmembrane region" description="Helical" evidence="13">
    <location>
        <begin position="164"/>
        <end position="185"/>
    </location>
</feature>
<evidence type="ECO:0000256" key="4">
    <source>
        <dbReference type="ARBA" id="ARBA00020268"/>
    </source>
</evidence>
<reference evidence="14" key="1">
    <citation type="submission" date="2020-10" db="EMBL/GenBank/DDBJ databases">
        <authorList>
            <person name="Gilroy R."/>
        </authorList>
    </citation>
    <scope>NUCLEOTIDE SEQUENCE</scope>
    <source>
        <strain evidence="14">23406</strain>
    </source>
</reference>
<dbReference type="Pfam" id="PF01554">
    <property type="entry name" value="MatE"/>
    <property type="match status" value="2"/>
</dbReference>
<dbReference type="GO" id="GO:0006811">
    <property type="term" value="P:monoatomic ion transport"/>
    <property type="evidence" value="ECO:0007669"/>
    <property type="project" value="UniProtKB-KW"/>
</dbReference>
<feature type="transmembrane region" description="Helical" evidence="13">
    <location>
        <begin position="91"/>
        <end position="114"/>
    </location>
</feature>
<organism evidence="14 15">
    <name type="scientific">Candidatus Stercoripulliclostridium merdipullorum</name>
    <dbReference type="NCBI Taxonomy" id="2840952"/>
    <lineage>
        <taxon>Bacteria</taxon>
        <taxon>Bacillati</taxon>
        <taxon>Bacillota</taxon>
        <taxon>Clostridia</taxon>
        <taxon>Eubacteriales</taxon>
        <taxon>Candidatus Stercoripulliclostridium</taxon>
    </lineage>
</organism>
<keyword evidence="8 13" id="KW-0812">Transmembrane</keyword>
<accession>A0A9D1SX83</accession>
<dbReference type="InterPro" id="IPR050222">
    <property type="entry name" value="MATE_MdtK"/>
</dbReference>
<comment type="caution">
    <text evidence="14">The sequence shown here is derived from an EMBL/GenBank/DDBJ whole genome shotgun (WGS) entry which is preliminary data.</text>
</comment>
<evidence type="ECO:0000256" key="2">
    <source>
        <dbReference type="ARBA" id="ARBA00004651"/>
    </source>
</evidence>
<feature type="transmembrane region" description="Helical" evidence="13">
    <location>
        <begin position="313"/>
        <end position="332"/>
    </location>
</feature>
<feature type="transmembrane region" description="Helical" evidence="13">
    <location>
        <begin position="413"/>
        <end position="432"/>
    </location>
</feature>
<evidence type="ECO:0000256" key="10">
    <source>
        <dbReference type="ARBA" id="ARBA00023065"/>
    </source>
</evidence>
<evidence type="ECO:0000256" key="1">
    <source>
        <dbReference type="ARBA" id="ARBA00003408"/>
    </source>
</evidence>
<keyword evidence="11 13" id="KW-0472">Membrane</keyword>
<dbReference type="PIRSF" id="PIRSF006603">
    <property type="entry name" value="DinF"/>
    <property type="match status" value="1"/>
</dbReference>
<protein>
    <recommendedName>
        <fullName evidence="4">Probable multidrug resistance protein NorM</fullName>
    </recommendedName>
    <alternativeName>
        <fullName evidence="12">Multidrug-efflux transporter</fullName>
    </alternativeName>
</protein>
<reference evidence="14" key="2">
    <citation type="journal article" date="2021" name="PeerJ">
        <title>Extensive microbial diversity within the chicken gut microbiome revealed by metagenomics and culture.</title>
        <authorList>
            <person name="Gilroy R."/>
            <person name="Ravi A."/>
            <person name="Getino M."/>
            <person name="Pursley I."/>
            <person name="Horton D.L."/>
            <person name="Alikhan N.F."/>
            <person name="Baker D."/>
            <person name="Gharbi K."/>
            <person name="Hall N."/>
            <person name="Watson M."/>
            <person name="Adriaenssens E.M."/>
            <person name="Foster-Nyarko E."/>
            <person name="Jarju S."/>
            <person name="Secka A."/>
            <person name="Antonio M."/>
            <person name="Oren A."/>
            <person name="Chaudhuri R.R."/>
            <person name="La Ragione R."/>
            <person name="Hildebrand F."/>
            <person name="Pallen M.J."/>
        </authorList>
    </citation>
    <scope>NUCLEOTIDE SEQUENCE</scope>
    <source>
        <strain evidence="14">23406</strain>
    </source>
</reference>
<dbReference type="GO" id="GO:0005886">
    <property type="term" value="C:plasma membrane"/>
    <property type="evidence" value="ECO:0007669"/>
    <property type="project" value="UniProtKB-SubCell"/>
</dbReference>
<proteinExistence type="inferred from homology"/>
<evidence type="ECO:0000256" key="8">
    <source>
        <dbReference type="ARBA" id="ARBA00022692"/>
    </source>
</evidence>
<evidence type="ECO:0000256" key="13">
    <source>
        <dbReference type="SAM" id="Phobius"/>
    </source>
</evidence>
<comment type="subcellular location">
    <subcellularLocation>
        <location evidence="2">Cell membrane</location>
        <topology evidence="2">Multi-pass membrane protein</topology>
    </subcellularLocation>
</comment>
<gene>
    <name evidence="14" type="ORF">IAB14_04810</name>
</gene>
<feature type="transmembrane region" description="Helical" evidence="13">
    <location>
        <begin position="12"/>
        <end position="33"/>
    </location>
</feature>
<keyword evidence="7" id="KW-1003">Cell membrane</keyword>
<feature type="transmembrane region" description="Helical" evidence="13">
    <location>
        <begin position="384"/>
        <end position="407"/>
    </location>
</feature>
<keyword evidence="10" id="KW-0406">Ion transport</keyword>
<comment type="similarity">
    <text evidence="3">Belongs to the multi antimicrobial extrusion (MATE) (TC 2.A.66.1) family.</text>
</comment>
<keyword evidence="6" id="KW-0050">Antiport</keyword>
<dbReference type="InterPro" id="IPR048279">
    <property type="entry name" value="MdtK-like"/>
</dbReference>
<dbReference type="CDD" id="cd13138">
    <property type="entry name" value="MATE_yoeA_like"/>
    <property type="match status" value="1"/>
</dbReference>
<evidence type="ECO:0000256" key="5">
    <source>
        <dbReference type="ARBA" id="ARBA00022448"/>
    </source>
</evidence>
<dbReference type="GO" id="GO:0015297">
    <property type="term" value="F:antiporter activity"/>
    <property type="evidence" value="ECO:0007669"/>
    <property type="project" value="UniProtKB-KW"/>
</dbReference>
<dbReference type="EMBL" id="DVOH01000037">
    <property type="protein sequence ID" value="HIV00413.1"/>
    <property type="molecule type" value="Genomic_DNA"/>
</dbReference>
<evidence type="ECO:0000256" key="12">
    <source>
        <dbReference type="ARBA" id="ARBA00031636"/>
    </source>
</evidence>
<evidence type="ECO:0000256" key="3">
    <source>
        <dbReference type="ARBA" id="ARBA00010199"/>
    </source>
</evidence>
<evidence type="ECO:0000256" key="11">
    <source>
        <dbReference type="ARBA" id="ARBA00023136"/>
    </source>
</evidence>
<evidence type="ECO:0000313" key="14">
    <source>
        <dbReference type="EMBL" id="HIV00413.1"/>
    </source>
</evidence>
<name>A0A9D1SX83_9FIRM</name>
<sequence>MKDMTVGKPSRVLWLFALPLLVSVVFQQLYNIADSVIAGQFIGESALAAVGASYPITMIYMAICFGSNIGCSVVIAQLFGAKQLQKVKTAVTTSFLSAVVVSLILIVVGIFTAAPLMRLIKTPADIFDDGVLYLSIYVGGILFLFLYNIGTGVFTALGDSKTPLYFLIVSSLGNIGLDILFVVPLKMGVAGVAWATFLAQGLSAVATWIVLFVKIKRIYPQKAPLFSPHMFGNICRYAVPSILQQSFVSVGNFMIQGLINRYGSAVIAGYSAALKLNTFAVTCIVTVANSLSTFTAQNKGADQPERIKQGYRAGMLMGLMFAVPFSIAYAVFGDAFVRIFLSDPSAVASDTGKMFLLLVAPFYAVCALKVITDSLLRGAGAVNLFVITTFLDLILRVALSYLLSPVWQTNGIWASWGIGWAISALLSFGLYLSGIWKKANAHID</sequence>
<dbReference type="AlphaFoldDB" id="A0A9D1SX83"/>